<proteinExistence type="inferred from homology"/>
<evidence type="ECO:0000256" key="4">
    <source>
        <dbReference type="SAM" id="Phobius"/>
    </source>
</evidence>
<organism evidence="7 9">
    <name type="scientific">Geomonas paludis</name>
    <dbReference type="NCBI Taxonomy" id="2740185"/>
    <lineage>
        <taxon>Bacteria</taxon>
        <taxon>Pseudomonadati</taxon>
        <taxon>Thermodesulfobacteriota</taxon>
        <taxon>Desulfuromonadia</taxon>
        <taxon>Geobacterales</taxon>
        <taxon>Geobacteraceae</taxon>
        <taxon>Geomonas</taxon>
    </lineage>
</organism>
<dbReference type="GO" id="GO:0007165">
    <property type="term" value="P:signal transduction"/>
    <property type="evidence" value="ECO:0007669"/>
    <property type="project" value="UniProtKB-KW"/>
</dbReference>
<keyword evidence="10" id="KW-1185">Reference proteome</keyword>
<evidence type="ECO:0000313" key="10">
    <source>
        <dbReference type="Proteomes" id="UP000831485"/>
    </source>
</evidence>
<dbReference type="SUPFAM" id="SSF58104">
    <property type="entry name" value="Methyl-accepting chemotaxis protein (MCP) signaling domain"/>
    <property type="match status" value="3"/>
</dbReference>
<dbReference type="PRINTS" id="PR00260">
    <property type="entry name" value="CHEMTRNSDUCR"/>
</dbReference>
<dbReference type="Pfam" id="PF00672">
    <property type="entry name" value="HAMP"/>
    <property type="match status" value="1"/>
</dbReference>
<accession>A0A6V8MYQ9</accession>
<dbReference type="PROSITE" id="PS50111">
    <property type="entry name" value="CHEMOTAXIS_TRANSDUC_2"/>
    <property type="match status" value="1"/>
</dbReference>
<dbReference type="InterPro" id="IPR029150">
    <property type="entry name" value="dCache_3"/>
</dbReference>
<dbReference type="InterPro" id="IPR003660">
    <property type="entry name" value="HAMP_dom"/>
</dbReference>
<dbReference type="FunFam" id="1.10.287.950:FF:000024">
    <property type="entry name" value="Methyl-accepting chemotaxis sensory transducer, class 40+24H"/>
    <property type="match status" value="1"/>
</dbReference>
<reference evidence="8" key="3">
    <citation type="submission" date="2022-04" db="EMBL/GenBank/DDBJ databases">
        <authorList>
            <person name="Liu G."/>
        </authorList>
    </citation>
    <scope>NUCLEOTIDE SEQUENCE</scope>
    <source>
        <strain evidence="8">RG22</strain>
    </source>
</reference>
<evidence type="ECO:0000259" key="5">
    <source>
        <dbReference type="PROSITE" id="PS50111"/>
    </source>
</evidence>
<dbReference type="GO" id="GO:0006935">
    <property type="term" value="P:chemotaxis"/>
    <property type="evidence" value="ECO:0007669"/>
    <property type="project" value="InterPro"/>
</dbReference>
<dbReference type="Proteomes" id="UP000831485">
    <property type="component" value="Chromosome"/>
</dbReference>
<dbReference type="PANTHER" id="PTHR32089">
    <property type="entry name" value="METHYL-ACCEPTING CHEMOTAXIS PROTEIN MCPB"/>
    <property type="match status" value="1"/>
</dbReference>
<gene>
    <name evidence="7" type="ORF">GMPD_31810</name>
    <name evidence="8" type="ORF">M1B72_02315</name>
</gene>
<dbReference type="GO" id="GO:0016020">
    <property type="term" value="C:membrane"/>
    <property type="evidence" value="ECO:0007669"/>
    <property type="project" value="InterPro"/>
</dbReference>
<dbReference type="EMBL" id="BLXY01000008">
    <property type="protein sequence ID" value="GFO65262.1"/>
    <property type="molecule type" value="Genomic_DNA"/>
</dbReference>
<dbReference type="AlphaFoldDB" id="A0A6V8MYQ9"/>
<dbReference type="InterPro" id="IPR029151">
    <property type="entry name" value="Sensor-like_sf"/>
</dbReference>
<dbReference type="EMBL" id="CP096574">
    <property type="protein sequence ID" value="UPU36558.1"/>
    <property type="molecule type" value="Genomic_DNA"/>
</dbReference>
<evidence type="ECO:0000259" key="6">
    <source>
        <dbReference type="PROSITE" id="PS50885"/>
    </source>
</evidence>
<dbReference type="InterPro" id="IPR004089">
    <property type="entry name" value="MCPsignal_dom"/>
</dbReference>
<protein>
    <submittedName>
        <fullName evidence="8">Methyl-accepting chemotaxis protein</fullName>
    </submittedName>
</protein>
<dbReference type="RefSeq" id="WP_183349374.1">
    <property type="nucleotide sequence ID" value="NZ_BLXY01000008.1"/>
</dbReference>
<keyword evidence="4" id="KW-0472">Membrane</keyword>
<name>A0A6V8MYQ9_9BACT</name>
<feature type="transmembrane region" description="Helical" evidence="4">
    <location>
        <begin position="12"/>
        <end position="33"/>
    </location>
</feature>
<comment type="similarity">
    <text evidence="2">Belongs to the methyl-accepting chemotaxis (MCP) protein family.</text>
</comment>
<dbReference type="Gene3D" id="1.10.287.950">
    <property type="entry name" value="Methyl-accepting chemotaxis protein"/>
    <property type="match status" value="3"/>
</dbReference>
<dbReference type="Pfam" id="PF00015">
    <property type="entry name" value="MCPsignal"/>
    <property type="match status" value="1"/>
</dbReference>
<evidence type="ECO:0000313" key="7">
    <source>
        <dbReference type="EMBL" id="GFO65262.1"/>
    </source>
</evidence>
<feature type="domain" description="Methyl-accepting transducer" evidence="5">
    <location>
        <begin position="461"/>
        <end position="697"/>
    </location>
</feature>
<keyword evidence="1 3" id="KW-0807">Transducer</keyword>
<dbReference type="PANTHER" id="PTHR32089:SF112">
    <property type="entry name" value="LYSOZYME-LIKE PROTEIN-RELATED"/>
    <property type="match status" value="1"/>
</dbReference>
<sequence>MFATWSIKKRVIVSVVALCVASIAILGVFAYQYQMYQMREGLKDEAANSGRLFEALLKGDAEGLARAHAGLDKLDAILAPFAAGNKDALLAAAKPIFSEIKQNNNITHMYFIQPDGKVLLRAHKPEQDGDILKRETFLKAQATKQMTWGLEMGKNFFSLRCVKPVSYRGNALGYLEVAEEIDHVFQQMKQITGSDVALFLTEDYLKSKSTEVKSELVHSFRILNPTNKAVAIGVAAKVGNEMTEGVKEPSIAIVSFNGGKYLVGISPVRDASGGTAGLLFSHKEISPLFVTMWKGVAAQIAIFITIVLASLAILYLSLKPSLDLFTTLKEHIVAVTSTWDLNRRLEVETQDEIGAMATEFNAMTDKLAVMVRQVSHSSNELGAVSENLMQVSGTVVWAAEQQSTSVHEASSAMTQITTSIKGVAHAVEGLSQSASESSSSVLEMASSIEEVALNAEALAQQVDEVGSAIIEMAASIKQVGRNADLLLEEASINSSSIVEMDSSIKEVEKNALNTVQISEAVKQDAEIGKSAVESTILGISAIKASSRITSEVIATLSQRAGDIGTILSVIDDVAEQTNLLALNAAIIAAQAGEHGKGFAVVAGEIKQLAERTSASTRKISDVINGVLEETDRAVGAIRQAEQNIAQGEELSRKSGEALEKIVAGVQQATEQVNGIARATAEQARGSLMIRETTDKVTTMVRQIAISTREQGEGSSLVLNAVEKMKMLTDQVKSSTREQSNVGGFIAKSTENITEMIRRIQRACDEQSRGADQVLPAVESIKSATESNLGAVKVLGESTSALAGQIGVLQNEIDRFDVSSAKD</sequence>
<dbReference type="CDD" id="cd06225">
    <property type="entry name" value="HAMP"/>
    <property type="match status" value="1"/>
</dbReference>
<evidence type="ECO:0000256" key="1">
    <source>
        <dbReference type="ARBA" id="ARBA00023224"/>
    </source>
</evidence>
<reference evidence="7" key="2">
    <citation type="journal article" date="2021" name="Int. J. Syst. Evol. Microbiol.">
        <title>Geomonas silvestris sp. nov., Geomonas paludis sp. nov. and Geomonas limicola sp. nov., isolated from terrestrial environments, and emended description of the genus Geomonas.</title>
        <authorList>
            <person name="Itoh H."/>
            <person name="Xu Z."/>
            <person name="Masuda Y."/>
            <person name="Ushijima N."/>
            <person name="Hayakawa C."/>
            <person name="Shiratori Y."/>
            <person name="Senoo K."/>
        </authorList>
    </citation>
    <scope>NUCLEOTIDE SEQUENCE</scope>
    <source>
        <strain evidence="7">Red736</strain>
    </source>
</reference>
<dbReference type="GO" id="GO:0004888">
    <property type="term" value="F:transmembrane signaling receptor activity"/>
    <property type="evidence" value="ECO:0007669"/>
    <property type="project" value="InterPro"/>
</dbReference>
<dbReference type="SUPFAM" id="SSF103190">
    <property type="entry name" value="Sensory domain-like"/>
    <property type="match status" value="1"/>
</dbReference>
<feature type="domain" description="HAMP" evidence="6">
    <location>
        <begin position="340"/>
        <end position="372"/>
    </location>
</feature>
<keyword evidence="4" id="KW-0812">Transmembrane</keyword>
<dbReference type="Proteomes" id="UP000568888">
    <property type="component" value="Unassembled WGS sequence"/>
</dbReference>
<dbReference type="PROSITE" id="PS50885">
    <property type="entry name" value="HAMP"/>
    <property type="match status" value="1"/>
</dbReference>
<evidence type="ECO:0000256" key="3">
    <source>
        <dbReference type="PROSITE-ProRule" id="PRU00284"/>
    </source>
</evidence>
<reference evidence="9" key="1">
    <citation type="submission" date="2020-06" db="EMBL/GenBank/DDBJ databases">
        <title>Draft genomic sequecing of Geomonas sp. Red736.</title>
        <authorList>
            <person name="Itoh H."/>
            <person name="Xu Z.X."/>
            <person name="Ushijima N."/>
            <person name="Masuda Y."/>
            <person name="Shiratori Y."/>
            <person name="Senoo K."/>
        </authorList>
    </citation>
    <scope>NUCLEOTIDE SEQUENCE [LARGE SCALE GENOMIC DNA]</scope>
    <source>
        <strain evidence="9">Red736</strain>
    </source>
</reference>
<dbReference type="SMART" id="SM00304">
    <property type="entry name" value="HAMP"/>
    <property type="match status" value="1"/>
</dbReference>
<keyword evidence="4" id="KW-1133">Transmembrane helix</keyword>
<dbReference type="InterPro" id="IPR004090">
    <property type="entry name" value="Chemotax_Me-accpt_rcpt"/>
</dbReference>
<feature type="transmembrane region" description="Helical" evidence="4">
    <location>
        <begin position="296"/>
        <end position="318"/>
    </location>
</feature>
<evidence type="ECO:0000313" key="9">
    <source>
        <dbReference type="Proteomes" id="UP000568888"/>
    </source>
</evidence>
<evidence type="ECO:0000313" key="8">
    <source>
        <dbReference type="EMBL" id="UPU36558.1"/>
    </source>
</evidence>
<dbReference type="SMART" id="SM00283">
    <property type="entry name" value="MA"/>
    <property type="match status" value="1"/>
</dbReference>
<dbReference type="Pfam" id="PF14827">
    <property type="entry name" value="dCache_3"/>
    <property type="match status" value="1"/>
</dbReference>
<evidence type="ECO:0000256" key="2">
    <source>
        <dbReference type="ARBA" id="ARBA00029447"/>
    </source>
</evidence>